<feature type="compositionally biased region" description="Basic residues" evidence="1">
    <location>
        <begin position="328"/>
        <end position="337"/>
    </location>
</feature>
<feature type="region of interest" description="Disordered" evidence="1">
    <location>
        <begin position="147"/>
        <end position="181"/>
    </location>
</feature>
<dbReference type="AlphaFoldDB" id="A0A2U3DWD8"/>
<accession>A0A2U3DWD8</accession>
<dbReference type="EMBL" id="LCWV01000024">
    <property type="protein sequence ID" value="PWI66552.1"/>
    <property type="molecule type" value="Genomic_DNA"/>
</dbReference>
<feature type="compositionally biased region" description="Polar residues" evidence="1">
    <location>
        <begin position="12"/>
        <end position="27"/>
    </location>
</feature>
<organism evidence="2 3">
    <name type="scientific">Purpureocillium lilacinum</name>
    <name type="common">Paecilomyces lilacinus</name>
    <dbReference type="NCBI Taxonomy" id="33203"/>
    <lineage>
        <taxon>Eukaryota</taxon>
        <taxon>Fungi</taxon>
        <taxon>Dikarya</taxon>
        <taxon>Ascomycota</taxon>
        <taxon>Pezizomycotina</taxon>
        <taxon>Sordariomycetes</taxon>
        <taxon>Hypocreomycetidae</taxon>
        <taxon>Hypocreales</taxon>
        <taxon>Ophiocordycipitaceae</taxon>
        <taxon>Purpureocillium</taxon>
    </lineage>
</organism>
<feature type="compositionally biased region" description="Basic and acidic residues" evidence="1">
    <location>
        <begin position="314"/>
        <end position="327"/>
    </location>
</feature>
<evidence type="ECO:0000256" key="1">
    <source>
        <dbReference type="SAM" id="MobiDB-lite"/>
    </source>
</evidence>
<sequence length="628" mass="67835">MEPPPPVAIPPSTASRSTTAYTGTQGWQPHAALGDPSPTLEIVPGTGSHLSVRLAVIFHPAGPAASYCCSPAAAPAPTDGSDAMRLSPCQGSPSASRGPLLQAHRPSRSGMSVSVSGEVCARCAVRCGAVGSPGQSEASSVIMPVGRGTSGAQGQVPEAAGTGTEIWQRGRRRSSNHQLPDGMPCARPSPAGHPACPSYPACRLTQAEVRAARRSAAHYSARGVAEHPGSSSVEVLTLRRPPHAFRRYRPHWPTDRLPREDVDGVRHNYLPPVSGNGTTANSTQAEQPQTERACARGTDAAQLPSARWPWSGRVPERIPKGKRDKPSRQSKKAKPQARRNLESSRRSIDRRWIDKLFHFRVHFRPGSARVCCAVPPCFTDAGGRGSATVFLPKSRRSVDERVHGIHGSPVVVQPRRIREWAANKHPQQQQPPALGQMPTVRGDRWPKVKAQLAARPIAKYTGKGAHTSPLLLAPPTKPLAMRDTRRHAMCHARVAAFAAAASRLIGRAPRRDCPRGSDRIHPFINWAFSISQWEATASASPGAPPGPLRRWPPDQSLVALPPAISGPHQQPHGQLMSLARPPVPPPRRRRRRRRRRGLAPMPWTVVKNERLSRSLCGRAPRVSARASS</sequence>
<evidence type="ECO:0000313" key="3">
    <source>
        <dbReference type="Proteomes" id="UP000245956"/>
    </source>
</evidence>
<feature type="region of interest" description="Disordered" evidence="1">
    <location>
        <begin position="88"/>
        <end position="111"/>
    </location>
</feature>
<comment type="caution">
    <text evidence="2">The sequence shown here is derived from an EMBL/GenBank/DDBJ whole genome shotgun (WGS) entry which is preliminary data.</text>
</comment>
<gene>
    <name evidence="2" type="ORF">PCL_04965</name>
</gene>
<proteinExistence type="predicted"/>
<reference evidence="2 3" key="1">
    <citation type="journal article" date="2016" name="Front. Microbiol.">
        <title>Genome and transcriptome sequences reveal the specific parasitism of the nematophagous Purpureocillium lilacinum 36-1.</title>
        <authorList>
            <person name="Xie J."/>
            <person name="Li S."/>
            <person name="Mo C."/>
            <person name="Xiao X."/>
            <person name="Peng D."/>
            <person name="Wang G."/>
            <person name="Xiao Y."/>
        </authorList>
    </citation>
    <scope>NUCLEOTIDE SEQUENCE [LARGE SCALE GENOMIC DNA]</scope>
    <source>
        <strain evidence="2 3">36-1</strain>
    </source>
</reference>
<feature type="compositionally biased region" description="Basic residues" evidence="1">
    <location>
        <begin position="586"/>
        <end position="597"/>
    </location>
</feature>
<evidence type="ECO:0000313" key="2">
    <source>
        <dbReference type="EMBL" id="PWI66552.1"/>
    </source>
</evidence>
<dbReference type="Proteomes" id="UP000245956">
    <property type="component" value="Unassembled WGS sequence"/>
</dbReference>
<feature type="region of interest" description="Disordered" evidence="1">
    <location>
        <begin position="537"/>
        <end position="603"/>
    </location>
</feature>
<feature type="region of interest" description="Disordered" evidence="1">
    <location>
        <begin position="270"/>
        <end position="345"/>
    </location>
</feature>
<feature type="compositionally biased region" description="Polar residues" evidence="1">
    <location>
        <begin position="275"/>
        <end position="290"/>
    </location>
</feature>
<protein>
    <submittedName>
        <fullName evidence="2">Uncharacterized protein</fullName>
    </submittedName>
</protein>
<name>A0A2U3DWD8_PURLI</name>
<feature type="region of interest" description="Disordered" evidence="1">
    <location>
        <begin position="1"/>
        <end position="36"/>
    </location>
</feature>